<dbReference type="SMART" id="SM00855">
    <property type="entry name" value="PGAM"/>
    <property type="match status" value="1"/>
</dbReference>
<dbReference type="STRING" id="484498.SAMN05421686_11275"/>
<dbReference type="EMBL" id="FTOH01000012">
    <property type="protein sequence ID" value="SIT16161.1"/>
    <property type="molecule type" value="Genomic_DNA"/>
</dbReference>
<dbReference type="GO" id="GO:0101006">
    <property type="term" value="F:protein histidine phosphatase activity"/>
    <property type="evidence" value="ECO:0007669"/>
    <property type="project" value="InterPro"/>
</dbReference>
<keyword evidence="2" id="KW-1185">Reference proteome</keyword>
<dbReference type="AlphaFoldDB" id="A0A1N7Q001"/>
<accession>A0A1N7Q001</accession>
<organism evidence="1 2">
    <name type="scientific">Thalassolituus maritimus</name>
    <dbReference type="NCBI Taxonomy" id="484498"/>
    <lineage>
        <taxon>Bacteria</taxon>
        <taxon>Pseudomonadati</taxon>
        <taxon>Pseudomonadota</taxon>
        <taxon>Gammaproteobacteria</taxon>
        <taxon>Oceanospirillales</taxon>
        <taxon>Oceanospirillaceae</taxon>
        <taxon>Thalassolituus</taxon>
    </lineage>
</organism>
<dbReference type="Gene3D" id="3.40.50.1240">
    <property type="entry name" value="Phosphoglycerate mutase-like"/>
    <property type="match status" value="1"/>
</dbReference>
<dbReference type="CDD" id="cd07067">
    <property type="entry name" value="HP_PGM_like"/>
    <property type="match status" value="1"/>
</dbReference>
<reference evidence="2" key="1">
    <citation type="submission" date="2017-01" db="EMBL/GenBank/DDBJ databases">
        <authorList>
            <person name="Varghese N."/>
            <person name="Submissions S."/>
        </authorList>
    </citation>
    <scope>NUCLEOTIDE SEQUENCE [LARGE SCALE GENOMIC DNA]</scope>
    <source>
        <strain evidence="2">DSM 24913</strain>
    </source>
</reference>
<gene>
    <name evidence="1" type="ORF">SAMN05421686_11275</name>
</gene>
<dbReference type="InterPro" id="IPR029033">
    <property type="entry name" value="His_PPase_superfam"/>
</dbReference>
<dbReference type="Pfam" id="PF00300">
    <property type="entry name" value="His_Phos_1"/>
    <property type="match status" value="1"/>
</dbReference>
<dbReference type="InterPro" id="IPR004449">
    <property type="entry name" value="SixA"/>
</dbReference>
<evidence type="ECO:0000313" key="2">
    <source>
        <dbReference type="Proteomes" id="UP000185639"/>
    </source>
</evidence>
<dbReference type="Proteomes" id="UP000185639">
    <property type="component" value="Unassembled WGS sequence"/>
</dbReference>
<name>A0A1N7Q001_9GAMM</name>
<sequence>MPRLFIFRHGTAVPGMDLDSDRTLTPAGENEARCAGAWLAPLLSEGTRLIVSPYLRAQQTAQALATPFEVETWAELTPSGDPDVVSDLLIEETRDVIVVSHLPLVGRLASLLVDGRSLDQPWSPAEGWLLSGDLFAPGCMMVDQIWYPALDRRLGEASNH</sequence>
<protein>
    <submittedName>
        <fullName evidence="1">Phosphohistidine phosphatase, SixA</fullName>
    </submittedName>
</protein>
<proteinExistence type="predicted"/>
<dbReference type="OrthoDB" id="280692at2"/>
<evidence type="ECO:0000313" key="1">
    <source>
        <dbReference type="EMBL" id="SIT16161.1"/>
    </source>
</evidence>
<dbReference type="SUPFAM" id="SSF53254">
    <property type="entry name" value="Phosphoglycerate mutase-like"/>
    <property type="match status" value="1"/>
</dbReference>
<dbReference type="InterPro" id="IPR013078">
    <property type="entry name" value="His_Pase_superF_clade-1"/>
</dbReference>
<dbReference type="RefSeq" id="WP_076517782.1">
    <property type="nucleotide sequence ID" value="NZ_FTOH01000012.1"/>
</dbReference>
<dbReference type="NCBIfam" id="TIGR00249">
    <property type="entry name" value="sixA"/>
    <property type="match status" value="1"/>
</dbReference>
<dbReference type="GO" id="GO:0005737">
    <property type="term" value="C:cytoplasm"/>
    <property type="evidence" value="ECO:0007669"/>
    <property type="project" value="InterPro"/>
</dbReference>